<dbReference type="InterPro" id="IPR039539">
    <property type="entry name" value="Ras_GTPase_bind_prot"/>
</dbReference>
<dbReference type="SUPFAM" id="SSF54928">
    <property type="entry name" value="RNA-binding domain, RBD"/>
    <property type="match status" value="1"/>
</dbReference>
<evidence type="ECO:0000313" key="6">
    <source>
        <dbReference type="EMBL" id="KAG9446827.1"/>
    </source>
</evidence>
<dbReference type="Gene3D" id="3.10.450.50">
    <property type="match status" value="1"/>
</dbReference>
<proteinExistence type="predicted"/>
<evidence type="ECO:0000259" key="4">
    <source>
        <dbReference type="PROSITE" id="PS50102"/>
    </source>
</evidence>
<keyword evidence="1 2" id="KW-0694">RNA-binding</keyword>
<name>A0AAV7EDB2_ARIFI</name>
<dbReference type="SUPFAM" id="SSF54427">
    <property type="entry name" value="NTF2-like"/>
    <property type="match status" value="1"/>
</dbReference>
<organism evidence="6 7">
    <name type="scientific">Aristolochia fimbriata</name>
    <name type="common">White veined hardy Dutchman's pipe vine</name>
    <dbReference type="NCBI Taxonomy" id="158543"/>
    <lineage>
        <taxon>Eukaryota</taxon>
        <taxon>Viridiplantae</taxon>
        <taxon>Streptophyta</taxon>
        <taxon>Embryophyta</taxon>
        <taxon>Tracheophyta</taxon>
        <taxon>Spermatophyta</taxon>
        <taxon>Magnoliopsida</taxon>
        <taxon>Magnoliidae</taxon>
        <taxon>Piperales</taxon>
        <taxon>Aristolochiaceae</taxon>
        <taxon>Aristolochia</taxon>
    </lineage>
</organism>
<evidence type="ECO:0000256" key="2">
    <source>
        <dbReference type="PROSITE-ProRule" id="PRU00176"/>
    </source>
</evidence>
<dbReference type="GO" id="GO:0005829">
    <property type="term" value="C:cytosol"/>
    <property type="evidence" value="ECO:0007669"/>
    <property type="project" value="TreeGrafter"/>
</dbReference>
<dbReference type="SMART" id="SM00360">
    <property type="entry name" value="RRM"/>
    <property type="match status" value="1"/>
</dbReference>
<evidence type="ECO:0000256" key="3">
    <source>
        <dbReference type="SAM" id="MobiDB-lite"/>
    </source>
</evidence>
<dbReference type="PANTHER" id="PTHR10693:SF58">
    <property type="entry name" value="OS02G0131700 PROTEIN"/>
    <property type="match status" value="1"/>
</dbReference>
<dbReference type="CDD" id="cd00780">
    <property type="entry name" value="NTF2"/>
    <property type="match status" value="1"/>
</dbReference>
<comment type="caution">
    <text evidence="6">The sequence shown here is derived from an EMBL/GenBank/DDBJ whole genome shotgun (WGS) entry which is preliminary data.</text>
</comment>
<dbReference type="InterPro" id="IPR018222">
    <property type="entry name" value="Nuclear_transport_factor_2_euk"/>
</dbReference>
<dbReference type="InterPro" id="IPR012677">
    <property type="entry name" value="Nucleotide-bd_a/b_plait_sf"/>
</dbReference>
<accession>A0AAV7EDB2</accession>
<dbReference type="PROSITE" id="PS50177">
    <property type="entry name" value="NTF2_DOMAIN"/>
    <property type="match status" value="1"/>
</dbReference>
<sequence length="467" mass="51937">MMASPFVGPVSAVQVGSCFVEQYYYILQRNPKLVYQFYTDASTMIRIEGDRNEVASAMLQIHSLVMSLNFSGIEIRTTHSLDSWNGGVLVTVTGYVQTTNFSGRRKFVETFFLAPQEKGYFVLNDVFHLLDEEQMRPHPVSMLTSNNFESQLNASSPLPEQDFMLREEIKARDYVVSSHVEENNIVENYSIPERQQVLEADNRIAEETAVEDSGASYPGAGNNVPDVASVAAQDPVAEVPKQTYASILRVSKNQQVAAVASQTSSNKTLNAVSAEWHLSQPHQQSLPAPLILHEKHGVETVEETAPPEEEGEGRSVYVRNLPSTVSASDIEQELSNFGRIRPEGVVIRNRKDLGVCYAFVEFEDILGAQNAVKGSPVQLCGRQVHIEERRPNANALRGRRGRGRGRFQSESQRGRASGRSFVRGNLQDGERDYSNRLRGDGRGPRQDRGILGNHTSRNGSYPFDDAT</sequence>
<feature type="compositionally biased region" description="Basic and acidic residues" evidence="3">
    <location>
        <begin position="428"/>
        <end position="448"/>
    </location>
</feature>
<protein>
    <recommendedName>
        <fullName evidence="8">G3BP-like protein</fullName>
    </recommendedName>
</protein>
<dbReference type="Pfam" id="PF00076">
    <property type="entry name" value="RRM_1"/>
    <property type="match status" value="1"/>
</dbReference>
<dbReference type="InterPro" id="IPR002075">
    <property type="entry name" value="NTF2_dom"/>
</dbReference>
<keyword evidence="7" id="KW-1185">Reference proteome</keyword>
<dbReference type="InterPro" id="IPR000504">
    <property type="entry name" value="RRM_dom"/>
</dbReference>
<dbReference type="EMBL" id="JAINDJ010000005">
    <property type="protein sequence ID" value="KAG9446827.1"/>
    <property type="molecule type" value="Genomic_DNA"/>
</dbReference>
<dbReference type="CDD" id="cd00590">
    <property type="entry name" value="RRM_SF"/>
    <property type="match status" value="1"/>
</dbReference>
<dbReference type="GO" id="GO:0003729">
    <property type="term" value="F:mRNA binding"/>
    <property type="evidence" value="ECO:0007669"/>
    <property type="project" value="TreeGrafter"/>
</dbReference>
<evidence type="ECO:0008006" key="8">
    <source>
        <dbReference type="Google" id="ProtNLM"/>
    </source>
</evidence>
<dbReference type="GO" id="GO:1990904">
    <property type="term" value="C:ribonucleoprotein complex"/>
    <property type="evidence" value="ECO:0007669"/>
    <property type="project" value="TreeGrafter"/>
</dbReference>
<feature type="region of interest" description="Disordered" evidence="3">
    <location>
        <begin position="390"/>
        <end position="467"/>
    </location>
</feature>
<dbReference type="InterPro" id="IPR035979">
    <property type="entry name" value="RBD_domain_sf"/>
</dbReference>
<dbReference type="Gene3D" id="3.30.70.330">
    <property type="match status" value="1"/>
</dbReference>
<dbReference type="AlphaFoldDB" id="A0AAV7EDB2"/>
<dbReference type="InterPro" id="IPR032710">
    <property type="entry name" value="NTF2-like_dom_sf"/>
</dbReference>
<gene>
    <name evidence="6" type="ORF">H6P81_012955</name>
</gene>
<dbReference type="PANTHER" id="PTHR10693">
    <property type="entry name" value="RAS GTPASE-ACTIVATING PROTEIN-BINDING PROTEIN"/>
    <property type="match status" value="1"/>
</dbReference>
<dbReference type="Proteomes" id="UP000825729">
    <property type="component" value="Unassembled WGS sequence"/>
</dbReference>
<dbReference type="PROSITE" id="PS50102">
    <property type="entry name" value="RRM"/>
    <property type="match status" value="1"/>
</dbReference>
<evidence type="ECO:0000256" key="1">
    <source>
        <dbReference type="ARBA" id="ARBA00022884"/>
    </source>
</evidence>
<evidence type="ECO:0000313" key="7">
    <source>
        <dbReference type="Proteomes" id="UP000825729"/>
    </source>
</evidence>
<feature type="domain" description="NTF2" evidence="5">
    <location>
        <begin position="15"/>
        <end position="129"/>
    </location>
</feature>
<feature type="domain" description="RRM" evidence="4">
    <location>
        <begin position="314"/>
        <end position="391"/>
    </location>
</feature>
<dbReference type="Pfam" id="PF02136">
    <property type="entry name" value="NTF2"/>
    <property type="match status" value="1"/>
</dbReference>
<dbReference type="FunFam" id="3.10.450.50:FF:000003">
    <property type="entry name" value="Nuclear transport factor 2 family protein"/>
    <property type="match status" value="1"/>
</dbReference>
<reference evidence="6 7" key="1">
    <citation type="submission" date="2021-07" db="EMBL/GenBank/DDBJ databases">
        <title>The Aristolochia fimbriata genome: insights into angiosperm evolution, floral development and chemical biosynthesis.</title>
        <authorList>
            <person name="Jiao Y."/>
        </authorList>
    </citation>
    <scope>NUCLEOTIDE SEQUENCE [LARGE SCALE GENOMIC DNA]</scope>
    <source>
        <strain evidence="6">IBCAS-2021</strain>
        <tissue evidence="6">Leaf</tissue>
    </source>
</reference>
<evidence type="ECO:0000259" key="5">
    <source>
        <dbReference type="PROSITE" id="PS50177"/>
    </source>
</evidence>